<feature type="compositionally biased region" description="Polar residues" evidence="1">
    <location>
        <begin position="361"/>
        <end position="383"/>
    </location>
</feature>
<feature type="domain" description="DUF6532" evidence="2">
    <location>
        <begin position="269"/>
        <end position="369"/>
    </location>
</feature>
<feature type="region of interest" description="Disordered" evidence="1">
    <location>
        <begin position="361"/>
        <end position="394"/>
    </location>
</feature>
<evidence type="ECO:0000313" key="3">
    <source>
        <dbReference type="EMBL" id="TFL00316.1"/>
    </source>
</evidence>
<reference evidence="3 4" key="1">
    <citation type="journal article" date="2019" name="Nat. Ecol. Evol.">
        <title>Megaphylogeny resolves global patterns of mushroom evolution.</title>
        <authorList>
            <person name="Varga T."/>
            <person name="Krizsan K."/>
            <person name="Foldi C."/>
            <person name="Dima B."/>
            <person name="Sanchez-Garcia M."/>
            <person name="Sanchez-Ramirez S."/>
            <person name="Szollosi G.J."/>
            <person name="Szarkandi J.G."/>
            <person name="Papp V."/>
            <person name="Albert L."/>
            <person name="Andreopoulos W."/>
            <person name="Angelini C."/>
            <person name="Antonin V."/>
            <person name="Barry K.W."/>
            <person name="Bougher N.L."/>
            <person name="Buchanan P."/>
            <person name="Buyck B."/>
            <person name="Bense V."/>
            <person name="Catcheside P."/>
            <person name="Chovatia M."/>
            <person name="Cooper J."/>
            <person name="Damon W."/>
            <person name="Desjardin D."/>
            <person name="Finy P."/>
            <person name="Geml J."/>
            <person name="Haridas S."/>
            <person name="Hughes K."/>
            <person name="Justo A."/>
            <person name="Karasinski D."/>
            <person name="Kautmanova I."/>
            <person name="Kiss B."/>
            <person name="Kocsube S."/>
            <person name="Kotiranta H."/>
            <person name="LaButti K.M."/>
            <person name="Lechner B.E."/>
            <person name="Liimatainen K."/>
            <person name="Lipzen A."/>
            <person name="Lukacs Z."/>
            <person name="Mihaltcheva S."/>
            <person name="Morgado L.N."/>
            <person name="Niskanen T."/>
            <person name="Noordeloos M.E."/>
            <person name="Ohm R.A."/>
            <person name="Ortiz-Santana B."/>
            <person name="Ovrebo C."/>
            <person name="Racz N."/>
            <person name="Riley R."/>
            <person name="Savchenko A."/>
            <person name="Shiryaev A."/>
            <person name="Soop K."/>
            <person name="Spirin V."/>
            <person name="Szebenyi C."/>
            <person name="Tomsovsky M."/>
            <person name="Tulloss R.E."/>
            <person name="Uehling J."/>
            <person name="Grigoriev I.V."/>
            <person name="Vagvolgyi C."/>
            <person name="Papp T."/>
            <person name="Martin F.M."/>
            <person name="Miettinen O."/>
            <person name="Hibbett D.S."/>
            <person name="Nagy L.G."/>
        </authorList>
    </citation>
    <scope>NUCLEOTIDE SEQUENCE [LARGE SCALE GENOMIC DNA]</scope>
    <source>
        <strain evidence="3 4">CBS 309.79</strain>
    </source>
</reference>
<dbReference type="Proteomes" id="UP000305067">
    <property type="component" value="Unassembled WGS sequence"/>
</dbReference>
<evidence type="ECO:0000256" key="1">
    <source>
        <dbReference type="SAM" id="MobiDB-lite"/>
    </source>
</evidence>
<feature type="compositionally biased region" description="Acidic residues" evidence="1">
    <location>
        <begin position="22"/>
        <end position="39"/>
    </location>
</feature>
<dbReference type="EMBL" id="ML178829">
    <property type="protein sequence ID" value="TFL00316.1"/>
    <property type="molecule type" value="Genomic_DNA"/>
</dbReference>
<proteinExistence type="predicted"/>
<name>A0A5C3QE32_9AGAR</name>
<gene>
    <name evidence="3" type="ORF">BDV98DRAFT_656767</name>
</gene>
<dbReference type="InterPro" id="IPR045341">
    <property type="entry name" value="DUF6532"/>
</dbReference>
<organism evidence="3 4">
    <name type="scientific">Pterulicium gracile</name>
    <dbReference type="NCBI Taxonomy" id="1884261"/>
    <lineage>
        <taxon>Eukaryota</taxon>
        <taxon>Fungi</taxon>
        <taxon>Dikarya</taxon>
        <taxon>Basidiomycota</taxon>
        <taxon>Agaricomycotina</taxon>
        <taxon>Agaricomycetes</taxon>
        <taxon>Agaricomycetidae</taxon>
        <taxon>Agaricales</taxon>
        <taxon>Pleurotineae</taxon>
        <taxon>Pterulaceae</taxon>
        <taxon>Pterulicium</taxon>
    </lineage>
</organism>
<feature type="compositionally biased region" description="Polar residues" evidence="1">
    <location>
        <begin position="1"/>
        <end position="11"/>
    </location>
</feature>
<feature type="region of interest" description="Disordered" evidence="1">
    <location>
        <begin position="1"/>
        <end position="126"/>
    </location>
</feature>
<feature type="compositionally biased region" description="Polar residues" evidence="1">
    <location>
        <begin position="110"/>
        <end position="123"/>
    </location>
</feature>
<sequence length="394" mass="42872">MRKSDVSTSASGGKCLRRGPEPEPELESDELDEDEPDLSESEHGGSDAGQGAFNDDDDDPVTASELASKRVGRGDETQSQKQNMLADDDKDEESAPAGLARPSGRRGSGLDNNGSDDNANQTPGPVCVQNRLYSRWSDSALHQPSFRRRGNIYQQEAQSPRPPDTEVSAAVLQARAIMARQDIEKEYCTNTMYQAAINNWLSPAKYQYHAPTEQVTGRTCRSSTLLTTTKPISARALLWSWLPAGLGWSPSPLATSVPKRRLVPWALWYVHKILNVYAPTAPGGADKKTAFQNNAIARTISLCCFQGEKPVASLHRQNFPTFEDPAFPGEQRLQIPDSMIALAATIICSRLKDLAHNQTTPSPFSAANFPATNTLPISPTSRGSPPPLSREEGS</sequence>
<protein>
    <recommendedName>
        <fullName evidence="2">DUF6532 domain-containing protein</fullName>
    </recommendedName>
</protein>
<evidence type="ECO:0000259" key="2">
    <source>
        <dbReference type="Pfam" id="PF20149"/>
    </source>
</evidence>
<evidence type="ECO:0000313" key="4">
    <source>
        <dbReference type="Proteomes" id="UP000305067"/>
    </source>
</evidence>
<dbReference type="AlphaFoldDB" id="A0A5C3QE32"/>
<keyword evidence="4" id="KW-1185">Reference proteome</keyword>
<dbReference type="Pfam" id="PF20149">
    <property type="entry name" value="DUF6532"/>
    <property type="match status" value="1"/>
</dbReference>
<accession>A0A5C3QE32</accession>